<name>A0A6L7EM35_9ACTN</name>
<dbReference type="Gene3D" id="1.10.10.10">
    <property type="entry name" value="Winged helix-like DNA-binding domain superfamily/Winged helix DNA-binding domain"/>
    <property type="match status" value="1"/>
</dbReference>
<keyword evidence="3" id="KW-1185">Reference proteome</keyword>
<dbReference type="SUPFAM" id="SSF46785">
    <property type="entry name" value="Winged helix' DNA-binding domain"/>
    <property type="match status" value="1"/>
</dbReference>
<comment type="caution">
    <text evidence="2">The sequence shown here is derived from an EMBL/GenBank/DDBJ whole genome shotgun (WGS) entry which is preliminary data.</text>
</comment>
<organism evidence="2 3">
    <name type="scientific">Nocardioides flavescens</name>
    <dbReference type="NCBI Taxonomy" id="2691959"/>
    <lineage>
        <taxon>Bacteria</taxon>
        <taxon>Bacillati</taxon>
        <taxon>Actinomycetota</taxon>
        <taxon>Actinomycetes</taxon>
        <taxon>Propionibacteriales</taxon>
        <taxon>Nocardioidaceae</taxon>
        <taxon>Nocardioides</taxon>
    </lineage>
</organism>
<evidence type="ECO:0000313" key="2">
    <source>
        <dbReference type="EMBL" id="MXG88387.1"/>
    </source>
</evidence>
<dbReference type="Proteomes" id="UP000473325">
    <property type="component" value="Unassembled WGS sequence"/>
</dbReference>
<dbReference type="InterPro" id="IPR036390">
    <property type="entry name" value="WH_DNA-bd_sf"/>
</dbReference>
<dbReference type="EMBL" id="WUEK01000001">
    <property type="protein sequence ID" value="MXG88387.1"/>
    <property type="molecule type" value="Genomic_DNA"/>
</dbReference>
<dbReference type="RefSeq" id="WP_160874721.1">
    <property type="nucleotide sequence ID" value="NZ_WUEK01000001.1"/>
</dbReference>
<sequence length="149" mass="15712">MPAATDPSVLGGELATQAARFVRTLRRELDIPASARVLSVLDEHGPSGVTSLASAYGCTQPTMSALVAQLVEQGWTEKSPHPTDTRSTLVSLTPAGHSELARVRRLNGEHVAARLAEHPTLTTAQLRTAVEVLRVLVPAPETQTGSTSS</sequence>
<proteinExistence type="predicted"/>
<dbReference type="AlphaFoldDB" id="A0A6L7EM35"/>
<dbReference type="InterPro" id="IPR000835">
    <property type="entry name" value="HTH_MarR-typ"/>
</dbReference>
<evidence type="ECO:0000259" key="1">
    <source>
        <dbReference type="SMART" id="SM00347"/>
    </source>
</evidence>
<dbReference type="PANTHER" id="PTHR39515">
    <property type="entry name" value="CONSERVED PROTEIN"/>
    <property type="match status" value="1"/>
</dbReference>
<dbReference type="Pfam" id="PF01047">
    <property type="entry name" value="MarR"/>
    <property type="match status" value="1"/>
</dbReference>
<evidence type="ECO:0000313" key="3">
    <source>
        <dbReference type="Proteomes" id="UP000473325"/>
    </source>
</evidence>
<dbReference type="InterPro" id="IPR036388">
    <property type="entry name" value="WH-like_DNA-bd_sf"/>
</dbReference>
<dbReference type="SMART" id="SM00347">
    <property type="entry name" value="HTH_MARR"/>
    <property type="match status" value="1"/>
</dbReference>
<dbReference type="PANTHER" id="PTHR39515:SF2">
    <property type="entry name" value="HTH-TYPE TRANSCRIPTIONAL REGULATOR RV0880"/>
    <property type="match status" value="1"/>
</dbReference>
<accession>A0A6L7EM35</accession>
<dbReference type="InterPro" id="IPR052526">
    <property type="entry name" value="HTH-type_Bedaq_tolerance"/>
</dbReference>
<feature type="domain" description="HTH marR-type" evidence="1">
    <location>
        <begin position="24"/>
        <end position="126"/>
    </location>
</feature>
<dbReference type="GO" id="GO:0003700">
    <property type="term" value="F:DNA-binding transcription factor activity"/>
    <property type="evidence" value="ECO:0007669"/>
    <property type="project" value="InterPro"/>
</dbReference>
<protein>
    <submittedName>
        <fullName evidence="2">MarR family transcriptional regulator</fullName>
    </submittedName>
</protein>
<gene>
    <name evidence="2" type="ORF">GRQ65_02350</name>
</gene>
<reference evidence="2 3" key="1">
    <citation type="submission" date="2019-12" db="EMBL/GenBank/DDBJ databases">
        <authorList>
            <person name="Kun Z."/>
        </authorList>
    </citation>
    <scope>NUCLEOTIDE SEQUENCE [LARGE SCALE GENOMIC DNA]</scope>
    <source>
        <strain evidence="2 3">YIM 123512</strain>
    </source>
</reference>